<keyword evidence="15" id="KW-1185">Reference proteome</keyword>
<evidence type="ECO:0000256" key="3">
    <source>
        <dbReference type="ARBA" id="ARBA00010544"/>
    </source>
</evidence>
<evidence type="ECO:0000256" key="2">
    <source>
        <dbReference type="ARBA" id="ARBA00004429"/>
    </source>
</evidence>
<dbReference type="PANTHER" id="PTHR30070:SF1">
    <property type="entry name" value="CYTOCHROME C BIOGENESIS B-RELATED"/>
    <property type="match status" value="1"/>
</dbReference>
<keyword evidence="11 12" id="KW-0472">Membrane</keyword>
<dbReference type="Proteomes" id="UP000521199">
    <property type="component" value="Unassembled WGS sequence"/>
</dbReference>
<dbReference type="NCBIfam" id="TIGR01190">
    <property type="entry name" value="ccmB"/>
    <property type="match status" value="1"/>
</dbReference>
<sequence>MREATATSACRALLQRDLRLLWRRRGDALSPVLFALLVISLFPFALGPEPAILARIAPAVIWVALLLAGLLSLDTLFRGDLDDGSLEQLLLAPQPLALLVACKILVHWLSTALPLIVATPLFAALLGLPAAQLPVLLASLALGTPLLSLIGAVVVALTVGMRRSGMLLALLSLPLYVPVLIFGAGSVMAAAQGLPHQGALLLLGAGLALGAVLAPLAAAAALRIAMP</sequence>
<evidence type="ECO:0000256" key="12">
    <source>
        <dbReference type="PIRNR" id="PIRNR002764"/>
    </source>
</evidence>
<evidence type="ECO:0000256" key="8">
    <source>
        <dbReference type="ARBA" id="ARBA00022692"/>
    </source>
</evidence>
<evidence type="ECO:0000256" key="11">
    <source>
        <dbReference type="ARBA" id="ARBA00023136"/>
    </source>
</evidence>
<accession>A0A7W8G0I1</accession>
<reference evidence="14 15" key="1">
    <citation type="submission" date="2020-08" db="EMBL/GenBank/DDBJ databases">
        <title>Genomic Encyclopedia of Type Strains, Phase IV (KMG-IV): sequencing the most valuable type-strain genomes for metagenomic binning, comparative biology and taxonomic classification.</title>
        <authorList>
            <person name="Goeker M."/>
        </authorList>
    </citation>
    <scope>NUCLEOTIDE SEQUENCE [LARGE SCALE GENOMIC DNA]</scope>
    <source>
        <strain evidence="14 15">DSM 24163</strain>
    </source>
</reference>
<dbReference type="GO" id="GO:0017004">
    <property type="term" value="P:cytochrome complex assembly"/>
    <property type="evidence" value="ECO:0007669"/>
    <property type="project" value="UniProtKB-KW"/>
</dbReference>
<keyword evidence="5 12" id="KW-0813">Transport</keyword>
<dbReference type="PIRSF" id="PIRSF002764">
    <property type="entry name" value="CcmB"/>
    <property type="match status" value="1"/>
</dbReference>
<comment type="caution">
    <text evidence="14">The sequence shown here is derived from an EMBL/GenBank/DDBJ whole genome shotgun (WGS) entry which is preliminary data.</text>
</comment>
<gene>
    <name evidence="14" type="ORF">HNQ52_001871</name>
</gene>
<evidence type="ECO:0000313" key="14">
    <source>
        <dbReference type="EMBL" id="MBB5208329.1"/>
    </source>
</evidence>
<organism evidence="14 15">
    <name type="scientific">Chiayiivirga flava</name>
    <dbReference type="NCBI Taxonomy" id="659595"/>
    <lineage>
        <taxon>Bacteria</taxon>
        <taxon>Pseudomonadati</taxon>
        <taxon>Pseudomonadota</taxon>
        <taxon>Gammaproteobacteria</taxon>
        <taxon>Lysobacterales</taxon>
        <taxon>Lysobacteraceae</taxon>
        <taxon>Chiayiivirga</taxon>
    </lineage>
</organism>
<dbReference type="GO" id="GO:0015232">
    <property type="term" value="F:heme transmembrane transporter activity"/>
    <property type="evidence" value="ECO:0007669"/>
    <property type="project" value="InterPro"/>
</dbReference>
<dbReference type="GO" id="GO:1903607">
    <property type="term" value="P:cytochrome c biosynthetic process"/>
    <property type="evidence" value="ECO:0007669"/>
    <property type="project" value="TreeGrafter"/>
</dbReference>
<name>A0A7W8G0I1_9GAMM</name>
<evidence type="ECO:0000313" key="15">
    <source>
        <dbReference type="Proteomes" id="UP000521199"/>
    </source>
</evidence>
<dbReference type="AlphaFoldDB" id="A0A7W8G0I1"/>
<dbReference type="GO" id="GO:0005886">
    <property type="term" value="C:plasma membrane"/>
    <property type="evidence" value="ECO:0007669"/>
    <property type="project" value="UniProtKB-SubCell"/>
</dbReference>
<keyword evidence="10 13" id="KW-1133">Transmembrane helix</keyword>
<keyword evidence="7 12" id="KW-0997">Cell inner membrane</keyword>
<evidence type="ECO:0000256" key="13">
    <source>
        <dbReference type="SAM" id="Phobius"/>
    </source>
</evidence>
<dbReference type="Pfam" id="PF03379">
    <property type="entry name" value="CcmB"/>
    <property type="match status" value="1"/>
</dbReference>
<dbReference type="PANTHER" id="PTHR30070">
    <property type="entry name" value="HEME EXPORTER PROTEIN B"/>
    <property type="match status" value="1"/>
</dbReference>
<dbReference type="InterPro" id="IPR003544">
    <property type="entry name" value="Cyt_c_biogenesis_CcmB"/>
</dbReference>
<evidence type="ECO:0000256" key="10">
    <source>
        <dbReference type="ARBA" id="ARBA00022989"/>
    </source>
</evidence>
<evidence type="ECO:0000256" key="4">
    <source>
        <dbReference type="ARBA" id="ARBA00016452"/>
    </source>
</evidence>
<dbReference type="RefSeq" id="WP_183960866.1">
    <property type="nucleotide sequence ID" value="NZ_JACHHP010000003.1"/>
</dbReference>
<feature type="transmembrane region" description="Helical" evidence="13">
    <location>
        <begin position="96"/>
        <end position="123"/>
    </location>
</feature>
<keyword evidence="8 13" id="KW-0812">Transmembrane</keyword>
<evidence type="ECO:0000256" key="9">
    <source>
        <dbReference type="ARBA" id="ARBA00022748"/>
    </source>
</evidence>
<dbReference type="PRINTS" id="PR01414">
    <property type="entry name" value="CCMBBIOGNSIS"/>
</dbReference>
<feature type="transmembrane region" description="Helical" evidence="13">
    <location>
        <begin position="28"/>
        <end position="46"/>
    </location>
</feature>
<keyword evidence="6 12" id="KW-1003">Cell membrane</keyword>
<protein>
    <recommendedName>
        <fullName evidence="4 12">Heme exporter protein B</fullName>
    </recommendedName>
</protein>
<feature type="transmembrane region" description="Helical" evidence="13">
    <location>
        <begin position="135"/>
        <end position="159"/>
    </location>
</feature>
<proteinExistence type="inferred from homology"/>
<evidence type="ECO:0000256" key="7">
    <source>
        <dbReference type="ARBA" id="ARBA00022519"/>
    </source>
</evidence>
<keyword evidence="9 12" id="KW-0201">Cytochrome c-type biogenesis</keyword>
<comment type="subcellular location">
    <subcellularLocation>
        <location evidence="2">Cell inner membrane</location>
        <topology evidence="2">Multi-pass membrane protein</topology>
    </subcellularLocation>
</comment>
<evidence type="ECO:0000256" key="6">
    <source>
        <dbReference type="ARBA" id="ARBA00022475"/>
    </source>
</evidence>
<comment type="similarity">
    <text evidence="3 12">Belongs to the CcmB/CycW/HelB family.</text>
</comment>
<dbReference type="EMBL" id="JACHHP010000003">
    <property type="protein sequence ID" value="MBB5208329.1"/>
    <property type="molecule type" value="Genomic_DNA"/>
</dbReference>
<feature type="transmembrane region" description="Helical" evidence="13">
    <location>
        <begin position="199"/>
        <end position="222"/>
    </location>
</feature>
<feature type="transmembrane region" description="Helical" evidence="13">
    <location>
        <begin position="166"/>
        <end position="187"/>
    </location>
</feature>
<dbReference type="InterPro" id="IPR026031">
    <property type="entry name" value="Cyt_c_CcmB_bac"/>
</dbReference>
<comment type="function">
    <text evidence="1 12">Required for the export of heme to the periplasm for the biogenesis of c-type cytochromes.</text>
</comment>
<evidence type="ECO:0000256" key="1">
    <source>
        <dbReference type="ARBA" id="ARBA00002442"/>
    </source>
</evidence>
<evidence type="ECO:0000256" key="5">
    <source>
        <dbReference type="ARBA" id="ARBA00022448"/>
    </source>
</evidence>
<feature type="transmembrane region" description="Helical" evidence="13">
    <location>
        <begin position="52"/>
        <end position="76"/>
    </location>
</feature>